<evidence type="ECO:0000256" key="1">
    <source>
        <dbReference type="SAM" id="MobiDB-lite"/>
    </source>
</evidence>
<reference evidence="3 4" key="1">
    <citation type="submission" date="2020-10" db="EMBL/GenBank/DDBJ databases">
        <title>The Coptis chinensis genome and diversification of protoberbering-type alkaloids.</title>
        <authorList>
            <person name="Wang B."/>
            <person name="Shu S."/>
            <person name="Song C."/>
            <person name="Liu Y."/>
        </authorList>
    </citation>
    <scope>NUCLEOTIDE SEQUENCE [LARGE SCALE GENOMIC DNA]</scope>
    <source>
        <strain evidence="3">HL-2020</strain>
        <tissue evidence="3">Leaf</tissue>
    </source>
</reference>
<proteinExistence type="predicted"/>
<dbReference type="Proteomes" id="UP000631114">
    <property type="component" value="Unassembled WGS sequence"/>
</dbReference>
<keyword evidence="4" id="KW-1185">Reference proteome</keyword>
<protein>
    <recommendedName>
        <fullName evidence="2">Calmodulin-binding domain-containing protein</fullName>
    </recommendedName>
</protein>
<evidence type="ECO:0000259" key="2">
    <source>
        <dbReference type="SMART" id="SM01054"/>
    </source>
</evidence>
<gene>
    <name evidence="3" type="ORF">IFM89_025634</name>
</gene>
<comment type="caution">
    <text evidence="3">The sequence shown here is derived from an EMBL/GenBank/DDBJ whole genome shotgun (WGS) entry which is preliminary data.</text>
</comment>
<dbReference type="AlphaFoldDB" id="A0A835H6N5"/>
<accession>A0A835H6N5</accession>
<dbReference type="Pfam" id="PF07839">
    <property type="entry name" value="CaM_binding"/>
    <property type="match status" value="1"/>
</dbReference>
<dbReference type="GO" id="GO:0005516">
    <property type="term" value="F:calmodulin binding"/>
    <property type="evidence" value="ECO:0007669"/>
    <property type="project" value="InterPro"/>
</dbReference>
<evidence type="ECO:0000313" key="4">
    <source>
        <dbReference type="Proteomes" id="UP000631114"/>
    </source>
</evidence>
<evidence type="ECO:0000313" key="3">
    <source>
        <dbReference type="EMBL" id="KAF9593849.1"/>
    </source>
</evidence>
<sequence>MAENGFWFYLTKLGGLKSENSAPRRLRFRKGRVLGENENAKGDNKRKNFKKREVDNGGTTGDAESEKVLLRHQDVNGKKDTQGLLNNVIEETQVRLRPEEQSQVLDSSVEVWKHCIQELKYTLVSKSSSLRHSDCN</sequence>
<dbReference type="InterPro" id="IPR012417">
    <property type="entry name" value="CaM-bd_dom_pln"/>
</dbReference>
<dbReference type="PANTHER" id="PTHR33349">
    <property type="entry name" value="EMB|CAB62594.1"/>
    <property type="match status" value="1"/>
</dbReference>
<dbReference type="SMART" id="SM01054">
    <property type="entry name" value="CaM_binding"/>
    <property type="match status" value="1"/>
</dbReference>
<organism evidence="3 4">
    <name type="scientific">Coptis chinensis</name>
    <dbReference type="NCBI Taxonomy" id="261450"/>
    <lineage>
        <taxon>Eukaryota</taxon>
        <taxon>Viridiplantae</taxon>
        <taxon>Streptophyta</taxon>
        <taxon>Embryophyta</taxon>
        <taxon>Tracheophyta</taxon>
        <taxon>Spermatophyta</taxon>
        <taxon>Magnoliopsida</taxon>
        <taxon>Ranunculales</taxon>
        <taxon>Ranunculaceae</taxon>
        <taxon>Coptidoideae</taxon>
        <taxon>Coptis</taxon>
    </lineage>
</organism>
<feature type="domain" description="Calmodulin-binding" evidence="2">
    <location>
        <begin position="2"/>
        <end position="110"/>
    </location>
</feature>
<feature type="compositionally biased region" description="Basic and acidic residues" evidence="1">
    <location>
        <begin position="36"/>
        <end position="55"/>
    </location>
</feature>
<name>A0A835H6N5_9MAGN</name>
<dbReference type="PANTHER" id="PTHR33349:SF41">
    <property type="entry name" value="EMB|CAB62594.1"/>
    <property type="match status" value="1"/>
</dbReference>
<feature type="region of interest" description="Disordered" evidence="1">
    <location>
        <begin position="36"/>
        <end position="62"/>
    </location>
</feature>
<dbReference type="EMBL" id="JADFTS010000008">
    <property type="protein sequence ID" value="KAF9593849.1"/>
    <property type="molecule type" value="Genomic_DNA"/>
</dbReference>
<dbReference type="OrthoDB" id="766386at2759"/>